<dbReference type="RefSeq" id="WP_330150172.1">
    <property type="nucleotide sequence ID" value="NZ_JAUZMZ010000003.1"/>
</dbReference>
<dbReference type="PRINTS" id="PR00080">
    <property type="entry name" value="SDRFAMILY"/>
</dbReference>
<organism evidence="3 4">
    <name type="scientific">Rhodococcus chondri</name>
    <dbReference type="NCBI Taxonomy" id="3065941"/>
    <lineage>
        <taxon>Bacteria</taxon>
        <taxon>Bacillati</taxon>
        <taxon>Actinomycetota</taxon>
        <taxon>Actinomycetes</taxon>
        <taxon>Mycobacteriales</taxon>
        <taxon>Nocardiaceae</taxon>
        <taxon>Rhodococcus</taxon>
    </lineage>
</organism>
<reference evidence="3 4" key="1">
    <citation type="submission" date="2023-08" db="EMBL/GenBank/DDBJ databases">
        <authorList>
            <person name="Girao M."/>
            <person name="Carvalho M.F."/>
        </authorList>
    </citation>
    <scope>NUCLEOTIDE SEQUENCE [LARGE SCALE GENOMIC DNA]</scope>
    <source>
        <strain evidence="3 4">CC-R104</strain>
    </source>
</reference>
<dbReference type="SUPFAM" id="SSF51735">
    <property type="entry name" value="NAD(P)-binding Rossmann-fold domains"/>
    <property type="match status" value="1"/>
</dbReference>
<dbReference type="InterPro" id="IPR002347">
    <property type="entry name" value="SDR_fam"/>
</dbReference>
<sequence length="252" mass="25828">MFDLTGKRALITGGSAGLGLGMARGLARAGADVALWGRSAGKLDAAATELADFGGKVVTRSVDVADEQAVIDGVAATAEELGGLDVVVVNAGIGVPLQKFAESSTEQYRKVMATNVDGAYFTLREATKVLVAQGSGGSMIVTSSLGAIEGAGRNQAYGATKAAVLALANGCAVELARYDIRVNSVLPGWIATDMTGPLQESDIFNSNVISRVPLGRWGRPEDFEGIAVYLASDASAFQTGSSTLIDGGYSIF</sequence>
<evidence type="ECO:0000313" key="4">
    <source>
        <dbReference type="Proteomes" id="UP001331936"/>
    </source>
</evidence>
<comment type="caution">
    <text evidence="3">The sequence shown here is derived from an EMBL/GenBank/DDBJ whole genome shotgun (WGS) entry which is preliminary data.</text>
</comment>
<keyword evidence="2" id="KW-0560">Oxidoreductase</keyword>
<dbReference type="PANTHER" id="PTHR42760">
    <property type="entry name" value="SHORT-CHAIN DEHYDROGENASES/REDUCTASES FAMILY MEMBER"/>
    <property type="match status" value="1"/>
</dbReference>
<dbReference type="Pfam" id="PF13561">
    <property type="entry name" value="adh_short_C2"/>
    <property type="match status" value="1"/>
</dbReference>
<gene>
    <name evidence="3" type="ORF">Q8814_01225</name>
</gene>
<evidence type="ECO:0000256" key="1">
    <source>
        <dbReference type="ARBA" id="ARBA00006484"/>
    </source>
</evidence>
<evidence type="ECO:0000313" key="3">
    <source>
        <dbReference type="EMBL" id="MEE2030749.1"/>
    </source>
</evidence>
<dbReference type="Gene3D" id="3.40.50.720">
    <property type="entry name" value="NAD(P)-binding Rossmann-like Domain"/>
    <property type="match status" value="1"/>
</dbReference>
<dbReference type="EMBL" id="JAUZMZ010000003">
    <property type="protein sequence ID" value="MEE2030749.1"/>
    <property type="molecule type" value="Genomic_DNA"/>
</dbReference>
<dbReference type="Proteomes" id="UP001331936">
    <property type="component" value="Unassembled WGS sequence"/>
</dbReference>
<protein>
    <submittedName>
        <fullName evidence="3">SDR family oxidoreductase</fullName>
    </submittedName>
</protein>
<dbReference type="PRINTS" id="PR00081">
    <property type="entry name" value="GDHRDH"/>
</dbReference>
<accession>A0ABU7JMR7</accession>
<comment type="similarity">
    <text evidence="1">Belongs to the short-chain dehydrogenases/reductases (SDR) family.</text>
</comment>
<dbReference type="PANTHER" id="PTHR42760:SF115">
    <property type="entry name" value="3-OXOACYL-[ACYL-CARRIER-PROTEIN] REDUCTASE FABG"/>
    <property type="match status" value="1"/>
</dbReference>
<evidence type="ECO:0000256" key="2">
    <source>
        <dbReference type="ARBA" id="ARBA00023002"/>
    </source>
</evidence>
<dbReference type="InterPro" id="IPR036291">
    <property type="entry name" value="NAD(P)-bd_dom_sf"/>
</dbReference>
<name>A0ABU7JMR7_9NOCA</name>
<proteinExistence type="inferred from homology"/>
<keyword evidence="4" id="KW-1185">Reference proteome</keyword>